<evidence type="ECO:0000256" key="1">
    <source>
        <dbReference type="SAM" id="MobiDB-lite"/>
    </source>
</evidence>
<proteinExistence type="predicted"/>
<dbReference type="GO" id="GO:0009786">
    <property type="term" value="P:regulation of asymmetric cell division"/>
    <property type="evidence" value="ECO:0007669"/>
    <property type="project" value="InterPro"/>
</dbReference>
<sequence length="473" mass="52358">MKLEHDPGLGVQTPPRKSYNPFDSDEEDTDGYMRSNVNYEIKSFEKSADSLTFQLDSADLSWEEAILAHSQIVDSTIPADANGEEVVYRKDTELFTDKTVTECELPELMVCYKDNAYNSVKDIGVDEGMPTHEKVWIKSRDNQEMKDVPAFLDDLSLVDKHQRLPFMEGLKSGPENHFEKDASIQESKLDSEALEGQQFDNQHGTNDLKNVIVVKHDLSNEEIGSDQITDDEMKIDDIIYDTEDVQLSQKGEPNKMEKRGNEISEERGVHAVTLDVAEESSAKPSILSSTEINMETNKNQSAEAASSQSPELPASKEPAEKDTAVVLPYNSKVESGSIVLDFNSSAMVPGKEEEEKLPPNEVVANPPEAQSMSRHDDGALASITVSGMDKRVHGETSFSAAMPPPASITYTGPHAHTGSVSLRSESSAGSTRSFAFPVLQAEWNSSPVRMAKADQRHIRKQKGWVHSLMCCRF</sequence>
<organism evidence="2">
    <name type="scientific">Opuntia streptacantha</name>
    <name type="common">Prickly pear cactus</name>
    <name type="synonym">Opuntia cardona</name>
    <dbReference type="NCBI Taxonomy" id="393608"/>
    <lineage>
        <taxon>Eukaryota</taxon>
        <taxon>Viridiplantae</taxon>
        <taxon>Streptophyta</taxon>
        <taxon>Embryophyta</taxon>
        <taxon>Tracheophyta</taxon>
        <taxon>Spermatophyta</taxon>
        <taxon>Magnoliopsida</taxon>
        <taxon>eudicotyledons</taxon>
        <taxon>Gunneridae</taxon>
        <taxon>Pentapetalae</taxon>
        <taxon>Caryophyllales</taxon>
        <taxon>Cactineae</taxon>
        <taxon>Cactaceae</taxon>
        <taxon>Opuntioideae</taxon>
        <taxon>Opuntia</taxon>
    </lineage>
</organism>
<feature type="compositionally biased region" description="Low complexity" evidence="1">
    <location>
        <begin position="300"/>
        <end position="315"/>
    </location>
</feature>
<accession>A0A7C9ABP9</accession>
<feature type="region of interest" description="Disordered" evidence="1">
    <location>
        <begin position="297"/>
        <end position="322"/>
    </location>
</feature>
<reference evidence="2" key="2">
    <citation type="submission" date="2020-07" db="EMBL/GenBank/DDBJ databases">
        <authorList>
            <person name="Vera ALvarez R."/>
            <person name="Arias-Moreno D.M."/>
            <person name="Jimenez-Jacinto V."/>
            <person name="Jimenez-Bremont J.F."/>
            <person name="Swaminathan K."/>
            <person name="Moose S.P."/>
            <person name="Guerrero-Gonzalez M.L."/>
            <person name="Marino-Ramirez L."/>
            <person name="Landsman D."/>
            <person name="Rodriguez-Kessler M."/>
            <person name="Delgado-Sanchez P."/>
        </authorList>
    </citation>
    <scope>NUCLEOTIDE SEQUENCE</scope>
    <source>
        <tissue evidence="2">Cladode</tissue>
    </source>
</reference>
<feature type="region of interest" description="Disordered" evidence="1">
    <location>
        <begin position="1"/>
        <end position="31"/>
    </location>
</feature>
<feature type="region of interest" description="Disordered" evidence="1">
    <location>
        <begin position="396"/>
        <end position="424"/>
    </location>
</feature>
<protein>
    <submittedName>
        <fullName evidence="2">Uncharacterized protein</fullName>
    </submittedName>
</protein>
<name>A0A7C9ABP9_OPUST</name>
<reference evidence="2" key="1">
    <citation type="journal article" date="2013" name="J. Plant Res.">
        <title>Effect of fungi and light on seed germination of three Opuntia species from semiarid lands of central Mexico.</title>
        <authorList>
            <person name="Delgado-Sanchez P."/>
            <person name="Jimenez-Bremont J.F."/>
            <person name="Guerrero-Gonzalez Mde L."/>
            <person name="Flores J."/>
        </authorList>
    </citation>
    <scope>NUCLEOTIDE SEQUENCE</scope>
    <source>
        <tissue evidence="2">Cladode</tissue>
    </source>
</reference>
<dbReference type="EMBL" id="GISG01223879">
    <property type="protein sequence ID" value="MBA4664478.1"/>
    <property type="molecule type" value="Transcribed_RNA"/>
</dbReference>
<dbReference type="PANTHER" id="PTHR33914:SF2">
    <property type="entry name" value="OS02G0582100 PROTEIN"/>
    <property type="match status" value="1"/>
</dbReference>
<dbReference type="InterPro" id="IPR040378">
    <property type="entry name" value="BASL"/>
</dbReference>
<dbReference type="PANTHER" id="PTHR33914">
    <property type="entry name" value="18S PRE-RIBOSOMAL ASSEMBLY PROTEIN GAR2-LIKE PROTEIN"/>
    <property type="match status" value="1"/>
</dbReference>
<evidence type="ECO:0000313" key="2">
    <source>
        <dbReference type="EMBL" id="MBA4664478.1"/>
    </source>
</evidence>
<dbReference type="AlphaFoldDB" id="A0A7C9ABP9"/>